<dbReference type="Proteomes" id="UP000031449">
    <property type="component" value="Chromosome"/>
</dbReference>
<feature type="transmembrane region" description="Helical" evidence="1">
    <location>
        <begin position="12"/>
        <end position="30"/>
    </location>
</feature>
<name>A0A0B5ALI9_9BACL</name>
<keyword evidence="1" id="KW-1133">Transmembrane helix</keyword>
<keyword evidence="3" id="KW-1185">Reference proteome</keyword>
<dbReference type="EMBL" id="CP009416">
    <property type="protein sequence ID" value="AJD89577.1"/>
    <property type="molecule type" value="Genomic_DNA"/>
</dbReference>
<organism evidence="2 3">
    <name type="scientific">Jeotgalibacillus malaysiensis</name>
    <dbReference type="NCBI Taxonomy" id="1508404"/>
    <lineage>
        <taxon>Bacteria</taxon>
        <taxon>Bacillati</taxon>
        <taxon>Bacillota</taxon>
        <taxon>Bacilli</taxon>
        <taxon>Bacillales</taxon>
        <taxon>Caryophanaceae</taxon>
        <taxon>Jeotgalibacillus</taxon>
    </lineage>
</organism>
<gene>
    <name evidence="2" type="ORF">JMA_02600</name>
</gene>
<protein>
    <submittedName>
        <fullName evidence="2">Uncharacterized protein</fullName>
    </submittedName>
</protein>
<dbReference type="KEGG" id="jeo:JMA_02600"/>
<dbReference type="OrthoDB" id="2428472at2"/>
<dbReference type="STRING" id="1508404.JMA_02600"/>
<keyword evidence="1" id="KW-0472">Membrane</keyword>
<reference evidence="2 3" key="1">
    <citation type="submission" date="2014-08" db="EMBL/GenBank/DDBJ databases">
        <title>Complete genome of a marine bacteria Jeotgalibacillus malaysiensis.</title>
        <authorList>
            <person name="Yaakop A.S."/>
            <person name="Chan K.-G."/>
            <person name="Goh K.M."/>
        </authorList>
    </citation>
    <scope>NUCLEOTIDE SEQUENCE [LARGE SCALE GENOMIC DNA]</scope>
    <source>
        <strain evidence="2 3">D5</strain>
    </source>
</reference>
<proteinExistence type="predicted"/>
<keyword evidence="1" id="KW-0812">Transmembrane</keyword>
<evidence type="ECO:0000313" key="2">
    <source>
        <dbReference type="EMBL" id="AJD89577.1"/>
    </source>
</evidence>
<feature type="transmembrane region" description="Helical" evidence="1">
    <location>
        <begin position="36"/>
        <end position="57"/>
    </location>
</feature>
<evidence type="ECO:0000256" key="1">
    <source>
        <dbReference type="SAM" id="Phobius"/>
    </source>
</evidence>
<sequence>MMKRLDQSRWKLSLAGFTTFILATIIYSIIGPNIPGILGFLTAAIVLFIFNVMYVLYTNKKSGGQKANVE</sequence>
<dbReference type="BioCyc" id="JESP1508404:G14D9-9477-MONOMER"/>
<dbReference type="HOGENOM" id="CLU_2752393_0_0_9"/>
<accession>A0A0B5ALI9</accession>
<dbReference type="AlphaFoldDB" id="A0A0B5ALI9"/>
<evidence type="ECO:0000313" key="3">
    <source>
        <dbReference type="Proteomes" id="UP000031449"/>
    </source>
</evidence>